<dbReference type="EMBL" id="NKHZ01000010">
    <property type="protein sequence ID" value="PNS21673.1"/>
    <property type="molecule type" value="Genomic_DNA"/>
</dbReference>
<sequence length="445" mass="49869">MAQAALAPLGAAGQLPFTPAAGYIPTFTTSIRPHHPSDTGRASFRSTSDSDAPTCHAGPGPNEESWKDKAHRAWDNVDSIWHSIQSKAEEVLSACDGESEVLDHDVIPDYVFDHAPYVHLYSGEQFWPCDIADHLIHTTPHLNYTPMSALSNLTVNNLSALNSYGFYTYLQSDDNVESRPTWLAGTQNIPSDPSSPSSNATYPGGRSTAPAILLTIRKPNNILDAFWFYFYSYNLGNKVGLRFGNHVGDWEHTLIRFQNGKPSHVFLSEHNFGEAYAWSAMEKLGDRPVTFSATGSHAMYATPGTHPYVLPWGLLRDETDRGPLWDPSQNVYAYTFDLPSRTLRASTRTPLAPTDWFAYRGHWGDRAYPLSDERQYQFAGQYHYVSGPLGPIYKNLARTEVCQGRGRCRTRYWLPPVGEVRLWDGEDGWGEGEGPEEEEEEEEEK</sequence>
<name>A0A2K1R3B4_9PEZI</name>
<keyword evidence="3" id="KW-1185">Reference proteome</keyword>
<dbReference type="InParanoid" id="A0A2K1R3B4"/>
<dbReference type="AlphaFoldDB" id="A0A2K1R3B4"/>
<reference evidence="2 3" key="1">
    <citation type="submission" date="2017-06" db="EMBL/GenBank/DDBJ databases">
        <title>Draft genome sequence of a variant of Elsinoe murrayae.</title>
        <authorList>
            <person name="Cheng Q."/>
        </authorList>
    </citation>
    <scope>NUCLEOTIDE SEQUENCE [LARGE SCALE GENOMIC DNA]</scope>
    <source>
        <strain evidence="2 3">CQ-2017a</strain>
    </source>
</reference>
<dbReference type="FunCoup" id="A0A2K1R3B4">
    <property type="interactions" value="12"/>
</dbReference>
<dbReference type="PANTHER" id="PTHR48172">
    <property type="match status" value="1"/>
</dbReference>
<feature type="region of interest" description="Disordered" evidence="1">
    <location>
        <begin position="182"/>
        <end position="203"/>
    </location>
</feature>
<dbReference type="STRING" id="2082308.A0A2K1R3B4"/>
<dbReference type="PANTHER" id="PTHR48172:SF2">
    <property type="entry name" value="VACUOLAR PROTEIN SORTING PROTEIN 62"/>
    <property type="match status" value="1"/>
</dbReference>
<evidence type="ECO:0008006" key="4">
    <source>
        <dbReference type="Google" id="ProtNLM"/>
    </source>
</evidence>
<evidence type="ECO:0000313" key="3">
    <source>
        <dbReference type="Proteomes" id="UP000243797"/>
    </source>
</evidence>
<evidence type="ECO:0000313" key="2">
    <source>
        <dbReference type="EMBL" id="PNS21673.1"/>
    </source>
</evidence>
<feature type="region of interest" description="Disordered" evidence="1">
    <location>
        <begin position="424"/>
        <end position="445"/>
    </location>
</feature>
<feature type="region of interest" description="Disordered" evidence="1">
    <location>
        <begin position="28"/>
        <end position="69"/>
    </location>
</feature>
<accession>A0A2K1R3B4</accession>
<comment type="caution">
    <text evidence="2">The sequence shown here is derived from an EMBL/GenBank/DDBJ whole genome shotgun (WGS) entry which is preliminary data.</text>
</comment>
<evidence type="ECO:0000256" key="1">
    <source>
        <dbReference type="SAM" id="MobiDB-lite"/>
    </source>
</evidence>
<protein>
    <recommendedName>
        <fullName evidence="4">Vacuolar protein sorting-associated protein 62</fullName>
    </recommendedName>
</protein>
<proteinExistence type="predicted"/>
<dbReference type="OrthoDB" id="188042at2759"/>
<feature type="compositionally biased region" description="Acidic residues" evidence="1">
    <location>
        <begin position="425"/>
        <end position="445"/>
    </location>
</feature>
<dbReference type="Proteomes" id="UP000243797">
    <property type="component" value="Unassembled WGS sequence"/>
</dbReference>
<dbReference type="Pfam" id="PF06101">
    <property type="entry name" value="Vps62"/>
    <property type="match status" value="1"/>
</dbReference>
<organism evidence="2 3">
    <name type="scientific">Sphaceloma murrayae</name>
    <dbReference type="NCBI Taxonomy" id="2082308"/>
    <lineage>
        <taxon>Eukaryota</taxon>
        <taxon>Fungi</taxon>
        <taxon>Dikarya</taxon>
        <taxon>Ascomycota</taxon>
        <taxon>Pezizomycotina</taxon>
        <taxon>Dothideomycetes</taxon>
        <taxon>Dothideomycetidae</taxon>
        <taxon>Myriangiales</taxon>
        <taxon>Elsinoaceae</taxon>
        <taxon>Sphaceloma</taxon>
    </lineage>
</organism>
<gene>
    <name evidence="2" type="ORF">CAC42_1527</name>
</gene>
<dbReference type="InterPro" id="IPR009291">
    <property type="entry name" value="Vps62"/>
</dbReference>